<dbReference type="Proteomes" id="UP000009325">
    <property type="component" value="Unassembled WGS sequence"/>
</dbReference>
<comment type="caution">
    <text evidence="1">The sequence shown here is derived from an EMBL/GenBank/DDBJ whole genome shotgun (WGS) entry which is preliminary data.</text>
</comment>
<gene>
    <name evidence="1" type="ORF">BN146_01320</name>
</gene>
<proteinExistence type="predicted"/>
<reference evidence="1 2" key="1">
    <citation type="submission" date="2012-08" db="EMBL/GenBank/DDBJ databases">
        <title>Draft Genome Sequences of Lactobacillus equicursoris CIP 110162T, isolated from thoroughbred racehorse feces and Lactobacillus sp. CRBIP 24.137 isolated from urine of human.</title>
        <authorList>
            <person name="Cousin S."/>
            <person name="Loux V."/>
            <person name="Ma L."/>
            <person name="Creno S."/>
            <person name="Clermont D."/>
            <person name="Bizet C."/>
            <person name="Bouchier C."/>
        </authorList>
    </citation>
    <scope>NUCLEOTIDE SEQUENCE [LARGE SCALE GENOMIC DNA]</scope>
    <source>
        <strain evidence="1 2">66c</strain>
    </source>
</reference>
<sequence length="97" mass="11030">MQDEMKALYEWNYSTPLRERAQALEALDQDKPVEVLMKAGKVKFIQDLDKPTIDHDTAASFGLVAVQMTPEKAKRLLLRSTLAGIRQHKLNVFCKGE</sequence>
<dbReference type="RefSeq" id="WP_009557475.1">
    <property type="nucleotide sequence ID" value="NZ_CALZ01000024.1"/>
</dbReference>
<organism evidence="1 2">
    <name type="scientific">Lactobacillus equicursoris 66c</name>
    <dbReference type="NCBI Taxonomy" id="872326"/>
    <lineage>
        <taxon>Bacteria</taxon>
        <taxon>Bacillati</taxon>
        <taxon>Bacillota</taxon>
        <taxon>Bacilli</taxon>
        <taxon>Lactobacillales</taxon>
        <taxon>Lactobacillaceae</taxon>
        <taxon>Lactobacillus</taxon>
    </lineage>
</organism>
<dbReference type="EMBL" id="CALZ01000024">
    <property type="protein sequence ID" value="CCK82923.1"/>
    <property type="molecule type" value="Genomic_DNA"/>
</dbReference>
<accession>K0NPX1</accession>
<dbReference type="AlphaFoldDB" id="K0NPX1"/>
<protein>
    <submittedName>
        <fullName evidence="1">Uncharacterized protein</fullName>
    </submittedName>
</protein>
<evidence type="ECO:0000313" key="1">
    <source>
        <dbReference type="EMBL" id="CCK82923.1"/>
    </source>
</evidence>
<name>K0NPX1_9LACO</name>
<evidence type="ECO:0000313" key="2">
    <source>
        <dbReference type="Proteomes" id="UP000009325"/>
    </source>
</evidence>